<name>A0A0E0NW63_ORYRU</name>
<dbReference type="EnsemblPlants" id="ORUFI03G21120.1">
    <property type="protein sequence ID" value="ORUFI03G21120.1"/>
    <property type="gene ID" value="ORUFI03G21120"/>
</dbReference>
<feature type="compositionally biased region" description="Low complexity" evidence="1">
    <location>
        <begin position="58"/>
        <end position="70"/>
    </location>
</feature>
<dbReference type="HOGENOM" id="CLU_2762256_0_0_1"/>
<dbReference type="AlphaFoldDB" id="A0A0E0NW63"/>
<evidence type="ECO:0000313" key="3">
    <source>
        <dbReference type="Proteomes" id="UP000008022"/>
    </source>
</evidence>
<accession>A0A0E0NW63</accession>
<keyword evidence="3" id="KW-1185">Reference proteome</keyword>
<evidence type="ECO:0000313" key="2">
    <source>
        <dbReference type="EnsemblPlants" id="ORUFI03G21120.1"/>
    </source>
</evidence>
<proteinExistence type="predicted"/>
<feature type="compositionally biased region" description="Acidic residues" evidence="1">
    <location>
        <begin position="29"/>
        <end position="40"/>
    </location>
</feature>
<feature type="region of interest" description="Disordered" evidence="1">
    <location>
        <begin position="1"/>
        <end position="70"/>
    </location>
</feature>
<reference evidence="3" key="1">
    <citation type="submission" date="2013-06" db="EMBL/GenBank/DDBJ databases">
        <authorList>
            <person name="Zhao Q."/>
        </authorList>
    </citation>
    <scope>NUCLEOTIDE SEQUENCE</scope>
    <source>
        <strain evidence="3">cv. W1943</strain>
    </source>
</reference>
<organism evidence="2 3">
    <name type="scientific">Oryza rufipogon</name>
    <name type="common">Brownbeard rice</name>
    <name type="synonym">Asian wild rice</name>
    <dbReference type="NCBI Taxonomy" id="4529"/>
    <lineage>
        <taxon>Eukaryota</taxon>
        <taxon>Viridiplantae</taxon>
        <taxon>Streptophyta</taxon>
        <taxon>Embryophyta</taxon>
        <taxon>Tracheophyta</taxon>
        <taxon>Spermatophyta</taxon>
        <taxon>Magnoliopsida</taxon>
        <taxon>Liliopsida</taxon>
        <taxon>Poales</taxon>
        <taxon>Poaceae</taxon>
        <taxon>BOP clade</taxon>
        <taxon>Oryzoideae</taxon>
        <taxon>Oryzeae</taxon>
        <taxon>Oryzinae</taxon>
        <taxon>Oryza</taxon>
    </lineage>
</organism>
<evidence type="ECO:0000256" key="1">
    <source>
        <dbReference type="SAM" id="MobiDB-lite"/>
    </source>
</evidence>
<reference evidence="2" key="2">
    <citation type="submission" date="2015-06" db="UniProtKB">
        <authorList>
            <consortium name="EnsemblPlants"/>
        </authorList>
    </citation>
    <scope>IDENTIFICATION</scope>
</reference>
<sequence length="70" mass="7441">MAKVTATGGSTALSDGEGGRRRIRRWLGDDDSDHGDDDDDHDRGDDDVAGQEHGCGRSFSPLPSLSLSQI</sequence>
<dbReference type="Gramene" id="ORUFI03G21120.1">
    <property type="protein sequence ID" value="ORUFI03G21120.1"/>
    <property type="gene ID" value="ORUFI03G21120"/>
</dbReference>
<protein>
    <submittedName>
        <fullName evidence="2">Uncharacterized protein</fullName>
    </submittedName>
</protein>
<dbReference type="Proteomes" id="UP000008022">
    <property type="component" value="Unassembled WGS sequence"/>
</dbReference>